<dbReference type="EMBL" id="JAAIUW010000001">
    <property type="protein sequence ID" value="KAF7845237.1"/>
    <property type="molecule type" value="Genomic_DNA"/>
</dbReference>
<comment type="caution">
    <text evidence="2">The sequence shown here is derived from an EMBL/GenBank/DDBJ whole genome shotgun (WGS) entry which is preliminary data.</text>
</comment>
<evidence type="ECO:0000313" key="3">
    <source>
        <dbReference type="Proteomes" id="UP000634136"/>
    </source>
</evidence>
<dbReference type="Proteomes" id="UP000634136">
    <property type="component" value="Unassembled WGS sequence"/>
</dbReference>
<gene>
    <name evidence="2" type="ORF">G2W53_002142</name>
</gene>
<feature type="region of interest" description="Disordered" evidence="1">
    <location>
        <begin position="1"/>
        <end position="26"/>
    </location>
</feature>
<evidence type="ECO:0000313" key="2">
    <source>
        <dbReference type="EMBL" id="KAF7845237.1"/>
    </source>
</evidence>
<feature type="compositionally biased region" description="Basic and acidic residues" evidence="1">
    <location>
        <begin position="1"/>
        <end position="11"/>
    </location>
</feature>
<evidence type="ECO:0000256" key="1">
    <source>
        <dbReference type="SAM" id="MobiDB-lite"/>
    </source>
</evidence>
<sequence length="138" mass="15248">MRNSKAHDDQHQVLSQKSSKTTTSFQMKEDDKFFSRLLSKEESSNKSFRLSLAIPFQSSSNNKNSTSFINDLSSSLAVSFRVVPMAKLGRRRRLLSFGSSSSSSFDFRGGDDDCGSHNSSTSMCFGGVHPTNSCSRRA</sequence>
<protein>
    <submittedName>
        <fullName evidence="2">Uncharacterized protein</fullName>
    </submittedName>
</protein>
<reference evidence="2" key="1">
    <citation type="submission" date="2020-09" db="EMBL/GenBank/DDBJ databases">
        <title>Genome-Enabled Discovery of Anthraquinone Biosynthesis in Senna tora.</title>
        <authorList>
            <person name="Kang S.-H."/>
            <person name="Pandey R.P."/>
            <person name="Lee C.-M."/>
            <person name="Sim J.-S."/>
            <person name="Jeong J.-T."/>
            <person name="Choi B.-S."/>
            <person name="Jung M."/>
            <person name="Ginzburg D."/>
            <person name="Zhao K."/>
            <person name="Won S.Y."/>
            <person name="Oh T.-J."/>
            <person name="Yu Y."/>
            <person name="Kim N.-H."/>
            <person name="Lee O.R."/>
            <person name="Lee T.-H."/>
            <person name="Bashyal P."/>
            <person name="Kim T.-S."/>
            <person name="Lee W.-H."/>
            <person name="Kawkins C."/>
            <person name="Kim C.-K."/>
            <person name="Kim J.S."/>
            <person name="Ahn B.O."/>
            <person name="Rhee S.Y."/>
            <person name="Sohng J.K."/>
        </authorList>
    </citation>
    <scope>NUCLEOTIDE SEQUENCE</scope>
    <source>
        <tissue evidence="2">Leaf</tissue>
    </source>
</reference>
<dbReference type="OrthoDB" id="691043at2759"/>
<proteinExistence type="predicted"/>
<keyword evidence="3" id="KW-1185">Reference proteome</keyword>
<dbReference type="AlphaFoldDB" id="A0A835CN71"/>
<organism evidence="2 3">
    <name type="scientific">Senna tora</name>
    <dbReference type="NCBI Taxonomy" id="362788"/>
    <lineage>
        <taxon>Eukaryota</taxon>
        <taxon>Viridiplantae</taxon>
        <taxon>Streptophyta</taxon>
        <taxon>Embryophyta</taxon>
        <taxon>Tracheophyta</taxon>
        <taxon>Spermatophyta</taxon>
        <taxon>Magnoliopsida</taxon>
        <taxon>eudicotyledons</taxon>
        <taxon>Gunneridae</taxon>
        <taxon>Pentapetalae</taxon>
        <taxon>rosids</taxon>
        <taxon>fabids</taxon>
        <taxon>Fabales</taxon>
        <taxon>Fabaceae</taxon>
        <taxon>Caesalpinioideae</taxon>
        <taxon>Cassia clade</taxon>
        <taxon>Senna</taxon>
    </lineage>
</organism>
<name>A0A835CN71_9FABA</name>
<accession>A0A835CN71</accession>